<dbReference type="OrthoDB" id="2690833at2759"/>
<evidence type="ECO:0000313" key="1">
    <source>
        <dbReference type="EMBL" id="KIK40196.1"/>
    </source>
</evidence>
<dbReference type="AlphaFoldDB" id="A0A0D0AES0"/>
<accession>A0A0D0AES0</accession>
<dbReference type="InParanoid" id="A0A0D0AES0"/>
<proteinExistence type="predicted"/>
<name>A0A0D0AES0_9AGAM</name>
<evidence type="ECO:0000313" key="2">
    <source>
        <dbReference type="Proteomes" id="UP000054485"/>
    </source>
</evidence>
<dbReference type="EMBL" id="KN835311">
    <property type="protein sequence ID" value="KIK40196.1"/>
    <property type="molecule type" value="Genomic_DNA"/>
</dbReference>
<reference evidence="2" key="2">
    <citation type="submission" date="2015-01" db="EMBL/GenBank/DDBJ databases">
        <title>Evolutionary Origins and Diversification of the Mycorrhizal Mutualists.</title>
        <authorList>
            <consortium name="DOE Joint Genome Institute"/>
            <consortium name="Mycorrhizal Genomics Consortium"/>
            <person name="Kohler A."/>
            <person name="Kuo A."/>
            <person name="Nagy L.G."/>
            <person name="Floudas D."/>
            <person name="Copeland A."/>
            <person name="Barry K.W."/>
            <person name="Cichocki N."/>
            <person name="Veneault-Fourrey C."/>
            <person name="LaButti K."/>
            <person name="Lindquist E.A."/>
            <person name="Lipzen A."/>
            <person name="Lundell T."/>
            <person name="Morin E."/>
            <person name="Murat C."/>
            <person name="Riley R."/>
            <person name="Ohm R."/>
            <person name="Sun H."/>
            <person name="Tunlid A."/>
            <person name="Henrissat B."/>
            <person name="Grigoriev I.V."/>
            <person name="Hibbett D.S."/>
            <person name="Martin F."/>
        </authorList>
    </citation>
    <scope>NUCLEOTIDE SEQUENCE [LARGE SCALE GENOMIC DNA]</scope>
    <source>
        <strain evidence="2">UH-Slu-Lm8-n1</strain>
    </source>
</reference>
<gene>
    <name evidence="1" type="ORF">CY34DRAFT_13858</name>
</gene>
<protein>
    <submittedName>
        <fullName evidence="1">Unplaced genomic scaffold CY34scaffold_180, whole genome shotgun sequence</fullName>
    </submittedName>
</protein>
<reference evidence="1 2" key="1">
    <citation type="submission" date="2014-04" db="EMBL/GenBank/DDBJ databases">
        <authorList>
            <consortium name="DOE Joint Genome Institute"/>
            <person name="Kuo A."/>
            <person name="Ruytinx J."/>
            <person name="Rineau F."/>
            <person name="Colpaert J."/>
            <person name="Kohler A."/>
            <person name="Nagy L.G."/>
            <person name="Floudas D."/>
            <person name="Copeland A."/>
            <person name="Barry K.W."/>
            <person name="Cichocki N."/>
            <person name="Veneault-Fourrey C."/>
            <person name="LaButti K."/>
            <person name="Lindquist E.A."/>
            <person name="Lipzen A."/>
            <person name="Lundell T."/>
            <person name="Morin E."/>
            <person name="Murat C."/>
            <person name="Sun H."/>
            <person name="Tunlid A."/>
            <person name="Henrissat B."/>
            <person name="Grigoriev I.V."/>
            <person name="Hibbett D.S."/>
            <person name="Martin F."/>
            <person name="Nordberg H.P."/>
            <person name="Cantor M.N."/>
            <person name="Hua S.X."/>
        </authorList>
    </citation>
    <scope>NUCLEOTIDE SEQUENCE [LARGE SCALE GENOMIC DNA]</scope>
    <source>
        <strain evidence="1 2">UH-Slu-Lm8-n1</strain>
    </source>
</reference>
<sequence>MASIMIWVDVRSVGLLLTGSIWVHRQGWRSGESVSSHSRCCQSMCTFADGVKYNIQPRGPIMGVITQRLCTWRSNFGSTAIALIANFLASLRESEEDEDEDDEDKKENADGREKFMTEMAASLLEGYAFLFADPDTCKASEIYRSVFMLQMIATTHLNTVTGFIDVPELDTQALSSTRMECVIGACAVALERALKLVAQKEKKSTDLKTPLKINKTTGKETSTPLAFSELNWGQFTTDYHLSIVKRGPKYTTDTIAMARQFVKDLGSDASMKGSLADDSVASCKEYLFYNVFSLPFAFSKPPLLIY</sequence>
<dbReference type="Proteomes" id="UP000054485">
    <property type="component" value="Unassembled WGS sequence"/>
</dbReference>
<organism evidence="1 2">
    <name type="scientific">Suillus luteus UH-Slu-Lm8-n1</name>
    <dbReference type="NCBI Taxonomy" id="930992"/>
    <lineage>
        <taxon>Eukaryota</taxon>
        <taxon>Fungi</taxon>
        <taxon>Dikarya</taxon>
        <taxon>Basidiomycota</taxon>
        <taxon>Agaricomycotina</taxon>
        <taxon>Agaricomycetes</taxon>
        <taxon>Agaricomycetidae</taxon>
        <taxon>Boletales</taxon>
        <taxon>Suillineae</taxon>
        <taxon>Suillaceae</taxon>
        <taxon>Suillus</taxon>
    </lineage>
</organism>
<dbReference type="HOGENOM" id="CLU_909659_0_0_1"/>
<keyword evidence="2" id="KW-1185">Reference proteome</keyword>